<sequence>MTDHRLGPEQADRLTPTWGWWEPGTVKVMKRVVEPGMVVFDVGAHVGYYTTLLAELVGADGHVHAFEPHPGNFQVLQRNTRALSNVTIVNTAVADDDRPRLLHFSGNTGRHSLFQTEFTGEGGRVHEVPVTTLSDYWERIGRPEVGLVKIDVEGAEAQVVTGARRLLDATPRIRVVTEYYPRNLRWGGGDGAAYLDLLRRSGLEYRAIQDDGSEREEIPRLDGDDYINLLCRRAARPSRG</sequence>
<dbReference type="GO" id="GO:0032259">
    <property type="term" value="P:methylation"/>
    <property type="evidence" value="ECO:0007669"/>
    <property type="project" value="UniProtKB-KW"/>
</dbReference>
<dbReference type="PANTHER" id="PTHR34203">
    <property type="entry name" value="METHYLTRANSFERASE, FKBM FAMILY PROTEIN"/>
    <property type="match status" value="1"/>
</dbReference>
<dbReference type="Proteomes" id="UP000190637">
    <property type="component" value="Unassembled WGS sequence"/>
</dbReference>
<organism evidence="2 3">
    <name type="scientific">Marinactinospora thermotolerans DSM 45154</name>
    <dbReference type="NCBI Taxonomy" id="1122192"/>
    <lineage>
        <taxon>Bacteria</taxon>
        <taxon>Bacillati</taxon>
        <taxon>Actinomycetota</taxon>
        <taxon>Actinomycetes</taxon>
        <taxon>Streptosporangiales</taxon>
        <taxon>Nocardiopsidaceae</taxon>
        <taxon>Marinactinospora</taxon>
    </lineage>
</organism>
<keyword evidence="2" id="KW-0489">Methyltransferase</keyword>
<dbReference type="RefSeq" id="WP_078763659.1">
    <property type="nucleotide sequence ID" value="NZ_FUWS01000014.1"/>
</dbReference>
<proteinExistence type="predicted"/>
<dbReference type="Gene3D" id="3.40.50.150">
    <property type="entry name" value="Vaccinia Virus protein VP39"/>
    <property type="match status" value="1"/>
</dbReference>
<gene>
    <name evidence="2" type="ORF">SAMN02745673_04422</name>
</gene>
<dbReference type="Pfam" id="PF05050">
    <property type="entry name" value="Methyltransf_21"/>
    <property type="match status" value="1"/>
</dbReference>
<accession>A0A1T4T4J0</accession>
<reference evidence="2 3" key="1">
    <citation type="submission" date="2017-02" db="EMBL/GenBank/DDBJ databases">
        <authorList>
            <person name="Peterson S.W."/>
        </authorList>
    </citation>
    <scope>NUCLEOTIDE SEQUENCE [LARGE SCALE GENOMIC DNA]</scope>
    <source>
        <strain evidence="2 3">DSM 45154</strain>
    </source>
</reference>
<dbReference type="InterPro" id="IPR029063">
    <property type="entry name" value="SAM-dependent_MTases_sf"/>
</dbReference>
<name>A0A1T4T4J0_9ACTN</name>
<dbReference type="GO" id="GO:0008168">
    <property type="term" value="F:methyltransferase activity"/>
    <property type="evidence" value="ECO:0007669"/>
    <property type="project" value="UniProtKB-KW"/>
</dbReference>
<evidence type="ECO:0000259" key="1">
    <source>
        <dbReference type="Pfam" id="PF05050"/>
    </source>
</evidence>
<dbReference type="STRING" id="1122192.SAMN02745673_04422"/>
<dbReference type="EMBL" id="FUWS01000014">
    <property type="protein sequence ID" value="SKA35161.1"/>
    <property type="molecule type" value="Genomic_DNA"/>
</dbReference>
<dbReference type="InterPro" id="IPR052514">
    <property type="entry name" value="SAM-dependent_MTase"/>
</dbReference>
<keyword evidence="3" id="KW-1185">Reference proteome</keyword>
<keyword evidence="2" id="KW-0808">Transferase</keyword>
<protein>
    <submittedName>
        <fullName evidence="2">Methyltransferase, FkbM family</fullName>
    </submittedName>
</protein>
<dbReference type="OrthoDB" id="7542440at2"/>
<feature type="domain" description="Methyltransferase FkbM" evidence="1">
    <location>
        <begin position="41"/>
        <end position="198"/>
    </location>
</feature>
<dbReference type="InterPro" id="IPR006342">
    <property type="entry name" value="FkbM_mtfrase"/>
</dbReference>
<dbReference type="PANTHER" id="PTHR34203:SF15">
    <property type="entry name" value="SLL1173 PROTEIN"/>
    <property type="match status" value="1"/>
</dbReference>
<dbReference type="NCBIfam" id="TIGR01444">
    <property type="entry name" value="fkbM_fam"/>
    <property type="match status" value="1"/>
</dbReference>
<dbReference type="SUPFAM" id="SSF53335">
    <property type="entry name" value="S-adenosyl-L-methionine-dependent methyltransferases"/>
    <property type="match status" value="1"/>
</dbReference>
<evidence type="ECO:0000313" key="3">
    <source>
        <dbReference type="Proteomes" id="UP000190637"/>
    </source>
</evidence>
<dbReference type="AlphaFoldDB" id="A0A1T4T4J0"/>
<evidence type="ECO:0000313" key="2">
    <source>
        <dbReference type="EMBL" id="SKA35161.1"/>
    </source>
</evidence>